<evidence type="ECO:0000256" key="2">
    <source>
        <dbReference type="SAM" id="Phobius"/>
    </source>
</evidence>
<feature type="transmembrane region" description="Helical" evidence="2">
    <location>
        <begin position="91"/>
        <end position="111"/>
    </location>
</feature>
<feature type="transmembrane region" description="Helical" evidence="2">
    <location>
        <begin position="118"/>
        <end position="139"/>
    </location>
</feature>
<evidence type="ECO:0000313" key="3">
    <source>
        <dbReference type="EMBL" id="GAA3705789.1"/>
    </source>
</evidence>
<keyword evidence="4" id="KW-1185">Reference proteome</keyword>
<sequence length="255" mass="25753">MSAGPVREVVPSSGAGLRMRVARSALGGAGVLLAASTAVWPTKVVAVRVPEVGDFTKGYEQLIWSWGREVVYTSDGVLLDAFSGPDPVPRLILLVTVLVLAAAGLLVGVVRAGRRGELCAAVGTSLALATVTASVVERWSVDDRTIGLQPGLVVVTTTVGWLEVASVVLLTAALAALLVPVLLPRVAAALSRRMGDVMARLRGRAVVEAAAPPPVATLLEPGSIGSGEVPAVGFSDLPPSTGPDGGAAPRPGPGG</sequence>
<proteinExistence type="predicted"/>
<keyword evidence="2" id="KW-0472">Membrane</keyword>
<dbReference type="EMBL" id="BAABDC010000003">
    <property type="protein sequence ID" value="GAA3705789.1"/>
    <property type="molecule type" value="Genomic_DNA"/>
</dbReference>
<name>A0ABP7DHG4_9MICO</name>
<protein>
    <recommendedName>
        <fullName evidence="5">TIGR02234 family membrane protein</fullName>
    </recommendedName>
</protein>
<feature type="region of interest" description="Disordered" evidence="1">
    <location>
        <begin position="227"/>
        <end position="255"/>
    </location>
</feature>
<reference evidence="4" key="1">
    <citation type="journal article" date="2019" name="Int. J. Syst. Evol. Microbiol.">
        <title>The Global Catalogue of Microorganisms (GCM) 10K type strain sequencing project: providing services to taxonomists for standard genome sequencing and annotation.</title>
        <authorList>
            <consortium name="The Broad Institute Genomics Platform"/>
            <consortium name="The Broad Institute Genome Sequencing Center for Infectious Disease"/>
            <person name="Wu L."/>
            <person name="Ma J."/>
        </authorList>
    </citation>
    <scope>NUCLEOTIDE SEQUENCE [LARGE SCALE GENOMIC DNA]</scope>
    <source>
        <strain evidence="4">JCM 17125</strain>
    </source>
</reference>
<evidence type="ECO:0000313" key="4">
    <source>
        <dbReference type="Proteomes" id="UP001501468"/>
    </source>
</evidence>
<accession>A0ABP7DHG4</accession>
<feature type="transmembrane region" description="Helical" evidence="2">
    <location>
        <begin position="159"/>
        <end position="183"/>
    </location>
</feature>
<dbReference type="Proteomes" id="UP001501468">
    <property type="component" value="Unassembled WGS sequence"/>
</dbReference>
<organism evidence="3 4">
    <name type="scientific">Terrabacter ginsenosidimutans</name>
    <dbReference type="NCBI Taxonomy" id="490575"/>
    <lineage>
        <taxon>Bacteria</taxon>
        <taxon>Bacillati</taxon>
        <taxon>Actinomycetota</taxon>
        <taxon>Actinomycetes</taxon>
        <taxon>Micrococcales</taxon>
        <taxon>Intrasporangiaceae</taxon>
        <taxon>Terrabacter</taxon>
    </lineage>
</organism>
<gene>
    <name evidence="3" type="ORF">GCM10022399_23200</name>
</gene>
<evidence type="ECO:0008006" key="5">
    <source>
        <dbReference type="Google" id="ProtNLM"/>
    </source>
</evidence>
<comment type="caution">
    <text evidence="3">The sequence shown here is derived from an EMBL/GenBank/DDBJ whole genome shotgun (WGS) entry which is preliminary data.</text>
</comment>
<dbReference type="RefSeq" id="WP_344946172.1">
    <property type="nucleotide sequence ID" value="NZ_BAABDC010000003.1"/>
</dbReference>
<feature type="transmembrane region" description="Helical" evidence="2">
    <location>
        <begin position="21"/>
        <end position="40"/>
    </location>
</feature>
<keyword evidence="2" id="KW-1133">Transmembrane helix</keyword>
<keyword evidence="2" id="KW-0812">Transmembrane</keyword>
<evidence type="ECO:0000256" key="1">
    <source>
        <dbReference type="SAM" id="MobiDB-lite"/>
    </source>
</evidence>